<feature type="compositionally biased region" description="Low complexity" evidence="1">
    <location>
        <begin position="128"/>
        <end position="137"/>
    </location>
</feature>
<gene>
    <name evidence="2" type="ORF">B0I36DRAFT_368542</name>
</gene>
<feature type="compositionally biased region" description="Low complexity" evidence="1">
    <location>
        <begin position="41"/>
        <end position="66"/>
    </location>
</feature>
<organism evidence="2 3">
    <name type="scientific">Microdochium trichocladiopsis</name>
    <dbReference type="NCBI Taxonomy" id="1682393"/>
    <lineage>
        <taxon>Eukaryota</taxon>
        <taxon>Fungi</taxon>
        <taxon>Dikarya</taxon>
        <taxon>Ascomycota</taxon>
        <taxon>Pezizomycotina</taxon>
        <taxon>Sordariomycetes</taxon>
        <taxon>Xylariomycetidae</taxon>
        <taxon>Xylariales</taxon>
        <taxon>Microdochiaceae</taxon>
        <taxon>Microdochium</taxon>
    </lineage>
</organism>
<feature type="region of interest" description="Disordered" evidence="1">
    <location>
        <begin position="168"/>
        <end position="239"/>
    </location>
</feature>
<comment type="caution">
    <text evidence="2">The sequence shown here is derived from an EMBL/GenBank/DDBJ whole genome shotgun (WGS) entry which is preliminary data.</text>
</comment>
<dbReference type="EMBL" id="JAGTJQ010000011">
    <property type="protein sequence ID" value="KAH7018527.1"/>
    <property type="molecule type" value="Genomic_DNA"/>
</dbReference>
<feature type="region of interest" description="Disordered" evidence="1">
    <location>
        <begin position="1"/>
        <end position="148"/>
    </location>
</feature>
<sequence length="343" mass="37731">MNSQQYPQTPECPVPRAQDEMYQLSPSTYQQQQQLERPHTRPTTTRSSSSSGRAHQRSQSLQTTATPPTPRANPSLVSLDKPLPPNPPGAVPRVREHRPSRSASHISLFPRAQSDDDCAEAPIRRSRSSSSSTRSSSPPVRPCLLLTQRQRESIVLRSRYYHAELLSMFPPSGAPKKKKKSPHHPPTTRPAARGSRGRKRSYAHVSLAPLPQVGSFSSSSSSSSPPPPPLSLRRSRRSKSYERILESPLIAAAVVPPALPPVRSRSHETMRPTTVKTSTVGTTYCERKRNTQDAGQEQQHGQSPGGKTCNTPRRELSSASQGGRSVLDKVARKVFGSYFRCAS</sequence>
<evidence type="ECO:0000256" key="1">
    <source>
        <dbReference type="SAM" id="MobiDB-lite"/>
    </source>
</evidence>
<feature type="compositionally biased region" description="Polar residues" evidence="1">
    <location>
        <begin position="292"/>
        <end position="302"/>
    </location>
</feature>
<proteinExistence type="predicted"/>
<feature type="compositionally biased region" description="Low complexity" evidence="1">
    <location>
        <begin position="273"/>
        <end position="283"/>
    </location>
</feature>
<dbReference type="AlphaFoldDB" id="A0A9P9BN69"/>
<feature type="region of interest" description="Disordered" evidence="1">
    <location>
        <begin position="261"/>
        <end position="324"/>
    </location>
</feature>
<dbReference type="RefSeq" id="XP_046006794.1">
    <property type="nucleotide sequence ID" value="XM_046159632.1"/>
</dbReference>
<name>A0A9P9BN69_9PEZI</name>
<reference evidence="2" key="1">
    <citation type="journal article" date="2021" name="Nat. Commun.">
        <title>Genetic determinants of endophytism in the Arabidopsis root mycobiome.</title>
        <authorList>
            <person name="Mesny F."/>
            <person name="Miyauchi S."/>
            <person name="Thiergart T."/>
            <person name="Pickel B."/>
            <person name="Atanasova L."/>
            <person name="Karlsson M."/>
            <person name="Huettel B."/>
            <person name="Barry K.W."/>
            <person name="Haridas S."/>
            <person name="Chen C."/>
            <person name="Bauer D."/>
            <person name="Andreopoulos W."/>
            <person name="Pangilinan J."/>
            <person name="LaButti K."/>
            <person name="Riley R."/>
            <person name="Lipzen A."/>
            <person name="Clum A."/>
            <person name="Drula E."/>
            <person name="Henrissat B."/>
            <person name="Kohler A."/>
            <person name="Grigoriev I.V."/>
            <person name="Martin F.M."/>
            <person name="Hacquard S."/>
        </authorList>
    </citation>
    <scope>NUCLEOTIDE SEQUENCE</scope>
    <source>
        <strain evidence="2">MPI-CAGE-CH-0230</strain>
    </source>
</reference>
<dbReference type="Proteomes" id="UP000756346">
    <property type="component" value="Unassembled WGS sequence"/>
</dbReference>
<keyword evidence="3" id="KW-1185">Reference proteome</keyword>
<protein>
    <submittedName>
        <fullName evidence="2">Uncharacterized protein</fullName>
    </submittedName>
</protein>
<dbReference type="GeneID" id="70189178"/>
<accession>A0A9P9BN69</accession>
<evidence type="ECO:0000313" key="2">
    <source>
        <dbReference type="EMBL" id="KAH7018527.1"/>
    </source>
</evidence>
<evidence type="ECO:0000313" key="3">
    <source>
        <dbReference type="Proteomes" id="UP000756346"/>
    </source>
</evidence>